<keyword evidence="2" id="KW-0963">Cytoplasm</keyword>
<keyword evidence="8" id="KW-1185">Reference proteome</keyword>
<comment type="subcellular location">
    <subcellularLocation>
        <location evidence="1">Cytoplasm</location>
    </subcellularLocation>
</comment>
<dbReference type="OrthoDB" id="3176171at2759"/>
<dbReference type="GO" id="GO:0005875">
    <property type="term" value="C:microtubule associated complex"/>
    <property type="evidence" value="ECO:0007669"/>
    <property type="project" value="TreeGrafter"/>
</dbReference>
<dbReference type="PANTHER" id="PTHR47969">
    <property type="entry name" value="CHROMOSOME-ASSOCIATED KINESIN KIF4A-RELATED"/>
    <property type="match status" value="1"/>
</dbReference>
<keyword evidence="4" id="KW-0067">ATP-binding</keyword>
<evidence type="ECO:0000256" key="6">
    <source>
        <dbReference type="SAM" id="Coils"/>
    </source>
</evidence>
<dbReference type="STRING" id="4846.A0A367J471"/>
<evidence type="ECO:0000256" key="4">
    <source>
        <dbReference type="ARBA" id="ARBA00022840"/>
    </source>
</evidence>
<organism evidence="7 8">
    <name type="scientific">Rhizopus stolonifer</name>
    <name type="common">Rhizopus nigricans</name>
    <dbReference type="NCBI Taxonomy" id="4846"/>
    <lineage>
        <taxon>Eukaryota</taxon>
        <taxon>Fungi</taxon>
        <taxon>Fungi incertae sedis</taxon>
        <taxon>Mucoromycota</taxon>
        <taxon>Mucoromycotina</taxon>
        <taxon>Mucoromycetes</taxon>
        <taxon>Mucorales</taxon>
        <taxon>Mucorineae</taxon>
        <taxon>Rhizopodaceae</taxon>
        <taxon>Rhizopus</taxon>
    </lineage>
</organism>
<gene>
    <name evidence="7" type="ORF">CU098_006511</name>
</gene>
<comment type="caution">
    <text evidence="7">The sequence shown here is derived from an EMBL/GenBank/DDBJ whole genome shotgun (WGS) entry which is preliminary data.</text>
</comment>
<feature type="coiled-coil region" evidence="6">
    <location>
        <begin position="320"/>
        <end position="347"/>
    </location>
</feature>
<keyword evidence="5 6" id="KW-0175">Coiled coil</keyword>
<dbReference type="Proteomes" id="UP000253551">
    <property type="component" value="Unassembled WGS sequence"/>
</dbReference>
<dbReference type="Pfam" id="PF25764">
    <property type="entry name" value="KIF21A_4th"/>
    <property type="match status" value="1"/>
</dbReference>
<evidence type="ECO:0000256" key="2">
    <source>
        <dbReference type="ARBA" id="ARBA00022490"/>
    </source>
</evidence>
<evidence type="ECO:0000256" key="1">
    <source>
        <dbReference type="ARBA" id="ARBA00004496"/>
    </source>
</evidence>
<evidence type="ECO:0000256" key="3">
    <source>
        <dbReference type="ARBA" id="ARBA00022741"/>
    </source>
</evidence>
<dbReference type="AlphaFoldDB" id="A0A367J471"/>
<dbReference type="GO" id="GO:0005737">
    <property type="term" value="C:cytoplasm"/>
    <property type="evidence" value="ECO:0007669"/>
    <property type="project" value="UniProtKB-SubCell"/>
</dbReference>
<name>A0A367J471_RHIST</name>
<reference evidence="7 8" key="1">
    <citation type="journal article" date="2018" name="G3 (Bethesda)">
        <title>Phylogenetic and Phylogenomic Definition of Rhizopus Species.</title>
        <authorList>
            <person name="Gryganskyi A.P."/>
            <person name="Golan J."/>
            <person name="Dolatabadi S."/>
            <person name="Mondo S."/>
            <person name="Robb S."/>
            <person name="Idnurm A."/>
            <person name="Muszewska A."/>
            <person name="Steczkiewicz K."/>
            <person name="Masonjones S."/>
            <person name="Liao H.L."/>
            <person name="Gajdeczka M.T."/>
            <person name="Anike F."/>
            <person name="Vuek A."/>
            <person name="Anishchenko I.M."/>
            <person name="Voigt K."/>
            <person name="de Hoog G.S."/>
            <person name="Smith M.E."/>
            <person name="Heitman J."/>
            <person name="Vilgalys R."/>
            <person name="Stajich J.E."/>
        </authorList>
    </citation>
    <scope>NUCLEOTIDE SEQUENCE [LARGE SCALE GENOMIC DNA]</scope>
    <source>
        <strain evidence="7 8">LSU 92-RS-03</strain>
    </source>
</reference>
<dbReference type="InterPro" id="IPR027640">
    <property type="entry name" value="Kinesin-like_fam"/>
</dbReference>
<protein>
    <submittedName>
        <fullName evidence="7">Uncharacterized protein</fullName>
    </submittedName>
</protein>
<dbReference type="GO" id="GO:0051231">
    <property type="term" value="P:spindle elongation"/>
    <property type="evidence" value="ECO:0007669"/>
    <property type="project" value="TreeGrafter"/>
</dbReference>
<evidence type="ECO:0000313" key="7">
    <source>
        <dbReference type="EMBL" id="RCH84713.1"/>
    </source>
</evidence>
<accession>A0A367J471</accession>
<evidence type="ECO:0000313" key="8">
    <source>
        <dbReference type="Proteomes" id="UP000253551"/>
    </source>
</evidence>
<dbReference type="GO" id="GO:0003777">
    <property type="term" value="F:microtubule motor activity"/>
    <property type="evidence" value="ECO:0007669"/>
    <property type="project" value="InterPro"/>
</dbReference>
<dbReference type="EMBL" id="PJQM01004365">
    <property type="protein sequence ID" value="RCH84713.1"/>
    <property type="molecule type" value="Genomic_DNA"/>
</dbReference>
<evidence type="ECO:0000256" key="5">
    <source>
        <dbReference type="ARBA" id="ARBA00023054"/>
    </source>
</evidence>
<dbReference type="PANTHER" id="PTHR47969:SF15">
    <property type="entry name" value="CHROMOSOME-ASSOCIATED KINESIN KIF4A-RELATED"/>
    <property type="match status" value="1"/>
</dbReference>
<dbReference type="GO" id="GO:0007052">
    <property type="term" value="P:mitotic spindle organization"/>
    <property type="evidence" value="ECO:0007669"/>
    <property type="project" value="TreeGrafter"/>
</dbReference>
<dbReference type="GO" id="GO:0005524">
    <property type="term" value="F:ATP binding"/>
    <property type="evidence" value="ECO:0007669"/>
    <property type="project" value="UniProtKB-KW"/>
</dbReference>
<feature type="coiled-coil region" evidence="6">
    <location>
        <begin position="371"/>
        <end position="437"/>
    </location>
</feature>
<keyword evidence="3" id="KW-0547">Nucleotide-binding</keyword>
<dbReference type="GO" id="GO:0007018">
    <property type="term" value="P:microtubule-based movement"/>
    <property type="evidence" value="ECO:0007669"/>
    <property type="project" value="InterPro"/>
</dbReference>
<proteinExistence type="predicted"/>
<sequence length="543" mass="62880">MCLLEEKGSENDTLLLAHVSSSDDQQTFHILQSTNQWRTRKSKNEDFYSELSQIKMDMMALRDTRSNRYLEDQVKILREEMSTMRSFVYNLTDELTKARTINQPSETKQKSINQTPRVLESPLDEVKSRRIFKEDPDMFKEDPDMFKEDQDMFKEDPNMFKEDQDMFKEDENFSLEKDETNLQLSLENFSFPSCQDISSFEQMDVPIAPSSSSGLLLDEEDTLEELAVPTWSDEGKESTTKRTSISADSLWEDTDSSIATSCVTSTGGTPVLTPSSDFKGDRKQNRKLLRMLHQVQADSLVKRELMGRLEKTEDFYAQMRTHYEDKLNQLRLHLAEVQRERDVAIKRKPMSPTASTPMRERPESVLQLRENRQAEELRSEYQVKVKQLIAENHELRKKNTQITQASRMAQIKSDSMVRQLQEEIEKLSKQTKRKSRELKIETDGAKEASVLYEKEIQQLKRREAVAVEAKKKADEVNEAQSQLIKKRSEETATVNTQMRQLVNMLRKSANAGTFLNEANLEKILNGTFIPTPTNVPSRRSATH</sequence>